<reference evidence="3 4" key="1">
    <citation type="submission" date="2024-02" db="EMBL/GenBank/DDBJ databases">
        <title>De novo assembly and annotation of 12 fungi associated with fruit tree decline syndrome in Ontario, Canada.</title>
        <authorList>
            <person name="Sulman M."/>
            <person name="Ellouze W."/>
            <person name="Ilyukhin E."/>
        </authorList>
    </citation>
    <scope>NUCLEOTIDE SEQUENCE [LARGE SCALE GENOMIC DNA]</scope>
    <source>
        <strain evidence="3 4">M97-236</strain>
    </source>
</reference>
<accession>A0ABR3RWV6</accession>
<evidence type="ECO:0000256" key="1">
    <source>
        <dbReference type="SAM" id="MobiDB-lite"/>
    </source>
</evidence>
<sequence length="568" mass="62701">MPPATSSWSTPVTGVQALQIDNKHPQPSNRVNGADLEGRKRRKITPISSVSKPENTVLLEDEQSEHALDKTASAATGTWDYLAKWETEDSAVIEDIPEADEEEYLSDVSDDSPGALEDQGHESDGGENLPPGGSIRKPSKLGEERVTEIVNECIETYANAWKSGKGETKHKGEDGKTEVPVVYDAVALWEEAEAAGQREELAAKYESEADYYRDRLDTLCEEISMDPGDTVAGIKMKCRNLEVTVEIIERAEWLASIYGLPPADSSEDESQDQHSVLPSEVQPPAIQPLRYTQHTSASQVIDLGTPSDTSDSEGEDPLPSDTPTTPALLNSSSKQEMIPQDRFVTSDPVVVDTIETPRPTVVAPTPTVVRSRVPLGDAPEHASIVTVSRWSWSRLKDTHDRKRAVSKAIYELSSADREIIRQRLWQVGRTNMIREIPACVGMLLHGEKKMPGILPQDLPKIVTFTRLFLCWWSCGNYLVENPSEEHLEELADCLRKSSPDPAIFCDYVDTILGTTFSLEALSKPTQPSQAEIIEISDDDEPAPRVSNPRKNNLYKPGSLQKTPAIIID</sequence>
<feature type="region of interest" description="Disordered" evidence="1">
    <location>
        <begin position="101"/>
        <end position="142"/>
    </location>
</feature>
<dbReference type="Proteomes" id="UP001521222">
    <property type="component" value="Unassembled WGS sequence"/>
</dbReference>
<evidence type="ECO:0000313" key="3">
    <source>
        <dbReference type="EMBL" id="KAL1608842.1"/>
    </source>
</evidence>
<feature type="region of interest" description="Disordered" evidence="1">
    <location>
        <begin position="18"/>
        <end position="57"/>
    </location>
</feature>
<feature type="compositionally biased region" description="Polar residues" evidence="1">
    <location>
        <begin position="290"/>
        <end position="299"/>
    </location>
</feature>
<evidence type="ECO:0000313" key="4">
    <source>
        <dbReference type="Proteomes" id="UP001521222"/>
    </source>
</evidence>
<comment type="caution">
    <text evidence="3">The sequence shown here is derived from an EMBL/GenBank/DDBJ whole genome shotgun (WGS) entry which is preliminary data.</text>
</comment>
<feature type="compositionally biased region" description="Polar residues" evidence="1">
    <location>
        <begin position="321"/>
        <end position="335"/>
    </location>
</feature>
<protein>
    <recommendedName>
        <fullName evidence="2">DUF7607 domain-containing protein</fullName>
    </recommendedName>
</protein>
<dbReference type="Pfam" id="PF24580">
    <property type="entry name" value="DUF7607"/>
    <property type="match status" value="1"/>
</dbReference>
<dbReference type="InterPro" id="IPR056026">
    <property type="entry name" value="DUF7607"/>
</dbReference>
<dbReference type="EMBL" id="JAKIXB020000005">
    <property type="protein sequence ID" value="KAL1608842.1"/>
    <property type="molecule type" value="Genomic_DNA"/>
</dbReference>
<feature type="region of interest" description="Disordered" evidence="1">
    <location>
        <begin position="533"/>
        <end position="556"/>
    </location>
</feature>
<keyword evidence="4" id="KW-1185">Reference proteome</keyword>
<organism evidence="3 4">
    <name type="scientific">Nothophoma quercina</name>
    <dbReference type="NCBI Taxonomy" id="749835"/>
    <lineage>
        <taxon>Eukaryota</taxon>
        <taxon>Fungi</taxon>
        <taxon>Dikarya</taxon>
        <taxon>Ascomycota</taxon>
        <taxon>Pezizomycotina</taxon>
        <taxon>Dothideomycetes</taxon>
        <taxon>Pleosporomycetidae</taxon>
        <taxon>Pleosporales</taxon>
        <taxon>Pleosporineae</taxon>
        <taxon>Didymellaceae</taxon>
        <taxon>Nothophoma</taxon>
    </lineage>
</organism>
<feature type="domain" description="DUF7607" evidence="2">
    <location>
        <begin position="144"/>
        <end position="261"/>
    </location>
</feature>
<proteinExistence type="predicted"/>
<evidence type="ECO:0000259" key="2">
    <source>
        <dbReference type="Pfam" id="PF24580"/>
    </source>
</evidence>
<feature type="region of interest" description="Disordered" evidence="1">
    <location>
        <begin position="262"/>
        <end position="335"/>
    </location>
</feature>
<name>A0ABR3RWV6_9PLEO</name>
<gene>
    <name evidence="3" type="ORF">SLS59_002033</name>
</gene>
<feature type="compositionally biased region" description="Acidic residues" evidence="1">
    <location>
        <begin position="101"/>
        <end position="110"/>
    </location>
</feature>